<protein>
    <submittedName>
        <fullName evidence="1">Mg chelatase-like protein</fullName>
    </submittedName>
</protein>
<evidence type="ECO:0000313" key="1">
    <source>
        <dbReference type="EMBL" id="RMN99060.1"/>
    </source>
</evidence>
<dbReference type="EMBL" id="RBPL01000050">
    <property type="protein sequence ID" value="RMN99060.1"/>
    <property type="molecule type" value="Genomic_DNA"/>
</dbReference>
<dbReference type="AlphaFoldDB" id="A0A3M3RRM4"/>
<gene>
    <name evidence="1" type="ORF">ALQ49_03632</name>
</gene>
<comment type="caution">
    <text evidence="1">The sequence shown here is derived from an EMBL/GenBank/DDBJ whole genome shotgun (WGS) entry which is preliminary data.</text>
</comment>
<dbReference type="Proteomes" id="UP000278062">
    <property type="component" value="Unassembled WGS sequence"/>
</dbReference>
<organism evidence="1 2">
    <name type="scientific">Pseudomonas syringae pv. apii</name>
    <dbReference type="NCBI Taxonomy" id="81036"/>
    <lineage>
        <taxon>Bacteria</taxon>
        <taxon>Pseudomonadati</taxon>
        <taxon>Pseudomonadota</taxon>
        <taxon>Gammaproteobacteria</taxon>
        <taxon>Pseudomonadales</taxon>
        <taxon>Pseudomonadaceae</taxon>
        <taxon>Pseudomonas</taxon>
    </lineage>
</organism>
<name>A0A3M3RRM4_9PSED</name>
<proteinExistence type="predicted"/>
<reference evidence="1 2" key="1">
    <citation type="submission" date="2018-08" db="EMBL/GenBank/DDBJ databases">
        <title>Recombination of ecologically and evolutionarily significant loci maintains genetic cohesion in the Pseudomonas syringae species complex.</title>
        <authorList>
            <person name="Dillon M."/>
            <person name="Thakur S."/>
            <person name="Almeida R.N.D."/>
            <person name="Weir B.S."/>
            <person name="Guttman D.S."/>
        </authorList>
    </citation>
    <scope>NUCLEOTIDE SEQUENCE [LARGE SCALE GENOMIC DNA]</scope>
    <source>
        <strain evidence="1 2">1089_5</strain>
    </source>
</reference>
<sequence>MSLAIVHSRAQVGVEAPAVTVEAHLTNGLPALTLVGLPEGALSKQITNFLRYDSAPYPSSMDC</sequence>
<accession>A0A3M3RRM4</accession>
<evidence type="ECO:0000313" key="2">
    <source>
        <dbReference type="Proteomes" id="UP000278062"/>
    </source>
</evidence>